<keyword evidence="4" id="KW-0456">Lyase</keyword>
<feature type="domain" description="NAD(P)-binding" evidence="5">
    <location>
        <begin position="2"/>
        <end position="129"/>
    </location>
</feature>
<evidence type="ECO:0000256" key="1">
    <source>
        <dbReference type="ARBA" id="ARBA00001937"/>
    </source>
</evidence>
<dbReference type="Gene3D" id="3.90.25.10">
    <property type="entry name" value="UDP-galactose 4-epimerase, domain 1"/>
    <property type="match status" value="1"/>
</dbReference>
<evidence type="ECO:0000256" key="2">
    <source>
        <dbReference type="ARBA" id="ARBA00009263"/>
    </source>
</evidence>
<organism evidence="6">
    <name type="scientific">mine drainage metagenome</name>
    <dbReference type="NCBI Taxonomy" id="410659"/>
    <lineage>
        <taxon>unclassified sequences</taxon>
        <taxon>metagenomes</taxon>
        <taxon>ecological metagenomes</taxon>
    </lineage>
</organism>
<dbReference type="PANTHER" id="PTHR43715">
    <property type="entry name" value="GDP-MANNOSE 4,6-DEHYDRATASE"/>
    <property type="match status" value="1"/>
</dbReference>
<proteinExistence type="inferred from homology"/>
<reference evidence="6" key="2">
    <citation type="journal article" date="2014" name="ISME J.">
        <title>Microbial stratification in low pH oxic and suboxic macroscopic growths along an acid mine drainage.</title>
        <authorList>
            <person name="Mendez-Garcia C."/>
            <person name="Mesa V."/>
            <person name="Sprenger R.R."/>
            <person name="Richter M."/>
            <person name="Diez M.S."/>
            <person name="Solano J."/>
            <person name="Bargiela R."/>
            <person name="Golyshina O.V."/>
            <person name="Manteca A."/>
            <person name="Ramos J.L."/>
            <person name="Gallego J.R."/>
            <person name="Llorente I."/>
            <person name="Martins Dos Santos V.A."/>
            <person name="Jensen O.N."/>
            <person name="Pelaez A.I."/>
            <person name="Sanchez J."/>
            <person name="Ferrer M."/>
        </authorList>
    </citation>
    <scope>NUCLEOTIDE SEQUENCE</scope>
</reference>
<dbReference type="SUPFAM" id="SSF51735">
    <property type="entry name" value="NAD(P)-binding Rossmann-fold domains"/>
    <property type="match status" value="1"/>
</dbReference>
<comment type="caution">
    <text evidence="6">The sequence shown here is derived from an EMBL/GenBank/DDBJ whole genome shotgun (WGS) entry which is preliminary data.</text>
</comment>
<feature type="non-terminal residue" evidence="6">
    <location>
        <position position="1"/>
    </location>
</feature>
<sequence length="140" mass="16161">KIVNGSESPIELGNLNARKDWGYAMDFVEGMWQMLQHDKPDDFVLGTGELHTVREFTEEAFQIAGINLHWEGSGINEIGKSDEGKTLVKVNKKFFRPLESDNYLADYSKAKKDLKWEPKTKFHELVKIMVKNDLNSFRKI</sequence>
<comment type="cofactor">
    <cofactor evidence="1">
        <name>NADP(+)</name>
        <dbReference type="ChEBI" id="CHEBI:58349"/>
    </cofactor>
</comment>
<dbReference type="InterPro" id="IPR036291">
    <property type="entry name" value="NAD(P)-bd_dom_sf"/>
</dbReference>
<name>T1C4F7_9ZZZZ</name>
<dbReference type="EMBL" id="AUZX01002768">
    <property type="protein sequence ID" value="EQD75728.1"/>
    <property type="molecule type" value="Genomic_DNA"/>
</dbReference>
<dbReference type="Gene3D" id="3.40.50.720">
    <property type="entry name" value="NAD(P)-binding Rossmann-like Domain"/>
    <property type="match status" value="1"/>
</dbReference>
<comment type="similarity">
    <text evidence="2">Belongs to the NAD(P)-dependent epimerase/dehydratase family. GDP-mannose 4,6-dehydratase subfamily.</text>
</comment>
<dbReference type="GO" id="GO:0008446">
    <property type="term" value="F:GDP-mannose 4,6-dehydratase activity"/>
    <property type="evidence" value="ECO:0007669"/>
    <property type="project" value="UniProtKB-EC"/>
</dbReference>
<gene>
    <name evidence="6" type="ORF">B1A_03795</name>
</gene>
<dbReference type="Pfam" id="PF16363">
    <property type="entry name" value="GDP_Man_Dehyd"/>
    <property type="match status" value="1"/>
</dbReference>
<accession>T1C4F7</accession>
<dbReference type="GO" id="GO:0042351">
    <property type="term" value="P:'de novo' GDP-L-fucose biosynthetic process"/>
    <property type="evidence" value="ECO:0007669"/>
    <property type="project" value="TreeGrafter"/>
</dbReference>
<evidence type="ECO:0000256" key="3">
    <source>
        <dbReference type="ARBA" id="ARBA00011989"/>
    </source>
</evidence>
<protein>
    <recommendedName>
        <fullName evidence="3">GDP-mannose 4,6-dehydratase</fullName>
        <ecNumber evidence="3">4.2.1.47</ecNumber>
    </recommendedName>
</protein>
<dbReference type="EC" id="4.2.1.47" evidence="3"/>
<dbReference type="InterPro" id="IPR006368">
    <property type="entry name" value="GDP_Man_deHydtase"/>
</dbReference>
<dbReference type="AlphaFoldDB" id="T1C4F7"/>
<evidence type="ECO:0000256" key="4">
    <source>
        <dbReference type="ARBA" id="ARBA00023239"/>
    </source>
</evidence>
<dbReference type="PANTHER" id="PTHR43715:SF1">
    <property type="entry name" value="GDP-MANNOSE 4,6 DEHYDRATASE"/>
    <property type="match status" value="1"/>
</dbReference>
<dbReference type="InterPro" id="IPR016040">
    <property type="entry name" value="NAD(P)-bd_dom"/>
</dbReference>
<evidence type="ECO:0000313" key="6">
    <source>
        <dbReference type="EMBL" id="EQD75728.1"/>
    </source>
</evidence>
<reference evidence="6" key="1">
    <citation type="submission" date="2013-08" db="EMBL/GenBank/DDBJ databases">
        <authorList>
            <person name="Mendez C."/>
            <person name="Richter M."/>
            <person name="Ferrer M."/>
            <person name="Sanchez J."/>
        </authorList>
    </citation>
    <scope>NUCLEOTIDE SEQUENCE</scope>
</reference>
<evidence type="ECO:0000259" key="5">
    <source>
        <dbReference type="Pfam" id="PF16363"/>
    </source>
</evidence>